<feature type="compositionally biased region" description="Low complexity" evidence="3">
    <location>
        <begin position="715"/>
        <end position="736"/>
    </location>
</feature>
<keyword evidence="2" id="KW-0539">Nucleus</keyword>
<feature type="domain" description="Zn(2)-C6 fungal-type" evidence="4">
    <location>
        <begin position="27"/>
        <end position="60"/>
    </location>
</feature>
<keyword evidence="1" id="KW-0479">Metal-binding</keyword>
<name>A0A4Q9MCH8_9APHY</name>
<dbReference type="Pfam" id="PF00172">
    <property type="entry name" value="Zn_clus"/>
    <property type="match status" value="1"/>
</dbReference>
<dbReference type="EMBL" id="ML143469">
    <property type="protein sequence ID" value="TBU24955.1"/>
    <property type="molecule type" value="Genomic_DNA"/>
</dbReference>
<dbReference type="InterPro" id="IPR036864">
    <property type="entry name" value="Zn2-C6_fun-type_DNA-bd_sf"/>
</dbReference>
<dbReference type="CDD" id="cd12148">
    <property type="entry name" value="fungal_TF_MHR"/>
    <property type="match status" value="1"/>
</dbReference>
<accession>A0A4Q9MCH8</accession>
<reference evidence="5" key="1">
    <citation type="submission" date="2019-01" db="EMBL/GenBank/DDBJ databases">
        <title>Draft genome sequences of three monokaryotic isolates of the white-rot basidiomycete fungus Dichomitus squalens.</title>
        <authorList>
            <consortium name="DOE Joint Genome Institute"/>
            <person name="Lopez S.C."/>
            <person name="Andreopoulos B."/>
            <person name="Pangilinan J."/>
            <person name="Lipzen A."/>
            <person name="Riley R."/>
            <person name="Ahrendt S."/>
            <person name="Ng V."/>
            <person name="Barry K."/>
            <person name="Daum C."/>
            <person name="Grigoriev I.V."/>
            <person name="Hilden K.S."/>
            <person name="Makela M.R."/>
            <person name="de Vries R.P."/>
        </authorList>
    </citation>
    <scope>NUCLEOTIDE SEQUENCE [LARGE SCALE GENOMIC DNA]</scope>
    <source>
        <strain evidence="5">OM18370.1</strain>
    </source>
</reference>
<evidence type="ECO:0000313" key="5">
    <source>
        <dbReference type="EMBL" id="TBU24955.1"/>
    </source>
</evidence>
<feature type="region of interest" description="Disordered" evidence="3">
    <location>
        <begin position="715"/>
        <end position="739"/>
    </location>
</feature>
<dbReference type="Proteomes" id="UP000292957">
    <property type="component" value="Unassembled WGS sequence"/>
</dbReference>
<dbReference type="GO" id="GO:0008270">
    <property type="term" value="F:zinc ion binding"/>
    <property type="evidence" value="ECO:0007669"/>
    <property type="project" value="InterPro"/>
</dbReference>
<dbReference type="AlphaFoldDB" id="A0A4Q9MCH8"/>
<dbReference type="SUPFAM" id="SSF57701">
    <property type="entry name" value="Zn2/Cys6 DNA-binding domain"/>
    <property type="match status" value="1"/>
</dbReference>
<dbReference type="InterPro" id="IPR050987">
    <property type="entry name" value="AtrR-like"/>
</dbReference>
<dbReference type="CDD" id="cd00067">
    <property type="entry name" value="GAL4"/>
    <property type="match status" value="1"/>
</dbReference>
<feature type="compositionally biased region" description="Polar residues" evidence="3">
    <location>
        <begin position="116"/>
        <end position="127"/>
    </location>
</feature>
<dbReference type="Pfam" id="PF04082">
    <property type="entry name" value="Fungal_trans"/>
    <property type="match status" value="1"/>
</dbReference>
<evidence type="ECO:0000256" key="2">
    <source>
        <dbReference type="ARBA" id="ARBA00023242"/>
    </source>
</evidence>
<dbReference type="Gene3D" id="4.10.240.10">
    <property type="entry name" value="Zn(2)-C6 fungal-type DNA-binding domain"/>
    <property type="match status" value="1"/>
</dbReference>
<dbReference type="GO" id="GO:0003677">
    <property type="term" value="F:DNA binding"/>
    <property type="evidence" value="ECO:0007669"/>
    <property type="project" value="InterPro"/>
</dbReference>
<gene>
    <name evidence="5" type="ORF">BD311DRAFT_765460</name>
</gene>
<dbReference type="OrthoDB" id="4456959at2759"/>
<sequence length="925" mass="103277">MSSQEEELSPPHVSEPEQAKRKKKQRACDYCRRKKIRCNGAEMPDHRCSRCIQQDLECTYEPINTRPPSKSYVQILENRLQNMEKLFAQLHPNVEIPKDFDGTLESAHWRIAPALTQASPSPRSSISVAGVSPLPVDSPSPADEDELDTSEDEREAKRNILESLKRITIPAHTGAMRYHGKSSNLMFLQSIIKQKYPRSDRPRSEPMQDIQQYLKDNPADFTFFNTAPKDREERPLMCDFPEPDLMDKVVDGFFENVNVYLPLVHKPTLQNKIEDGLHLRDGLFGAVVLLICANGALWVDDPRLETDDGNVPGWKWFMQVDTARWSILARPKLEDIQACALTAAFLASSNRPQGSWTVIGLGLRMAQDVGAHRKKMYATTPNVEDELWRRAVWALITMDRMASFGLGRPCGLHDEDFDLDLMTEVDDEYWLNPDAALAFKQPEGKPSKIAFANCIIRLQRILAYASRTIYSINKSKQTLGYVGPEWEQRTVAELDSALNKWLDTVPEHLKWDPNRQDEFFLNQSCTLYANYYLMQICIHRPFIQPNKSSRLPFPSLTICTNAARSAIHVMDTQFQKSGKPLVLNRLPLFTSGLVLLLNLWGGKRSGLSNEKTMTDVHKCMQMLKHLERHTYGARRLRGVLNGLISIGEFPPPGGSHFTAVGKPDIGNLIGTIFANDAVQAPRDPKIRANAPALHKADDARRTGLSPYYYSKPPITATSPATSSPSNSAPTLASNPATNSAAPMDMSFELPLRTEDLGRVPFHYGFSSPFANGTSHELQLPSYVQQQPLTYYPDPHQHEQLASATIPLSDGGIGGSVQQIPLNGNNSGPATFEMSLAEYSQLLAAMSVSTPSPPETNGQQMYPQGLQQSTATAGSNADTDVSMMFEDNMAEVWSSAPASLEWGDWGEYLNSISGMNYTFTNPPQGF</sequence>
<feature type="region of interest" description="Disordered" evidence="3">
    <location>
        <begin position="1"/>
        <end position="26"/>
    </location>
</feature>
<feature type="region of interest" description="Disordered" evidence="3">
    <location>
        <begin position="115"/>
        <end position="155"/>
    </location>
</feature>
<dbReference type="InterPro" id="IPR007219">
    <property type="entry name" value="XnlR_reg_dom"/>
</dbReference>
<organism evidence="5">
    <name type="scientific">Dichomitus squalens</name>
    <dbReference type="NCBI Taxonomy" id="114155"/>
    <lineage>
        <taxon>Eukaryota</taxon>
        <taxon>Fungi</taxon>
        <taxon>Dikarya</taxon>
        <taxon>Basidiomycota</taxon>
        <taxon>Agaricomycotina</taxon>
        <taxon>Agaricomycetes</taxon>
        <taxon>Polyporales</taxon>
        <taxon>Polyporaceae</taxon>
        <taxon>Dichomitus</taxon>
    </lineage>
</organism>
<dbReference type="InterPro" id="IPR001138">
    <property type="entry name" value="Zn2Cys6_DnaBD"/>
</dbReference>
<dbReference type="SMART" id="SM00066">
    <property type="entry name" value="GAL4"/>
    <property type="match status" value="1"/>
</dbReference>
<dbReference type="PANTHER" id="PTHR46910">
    <property type="entry name" value="TRANSCRIPTION FACTOR PDR1"/>
    <property type="match status" value="1"/>
</dbReference>
<evidence type="ECO:0000256" key="1">
    <source>
        <dbReference type="ARBA" id="ARBA00022723"/>
    </source>
</evidence>
<dbReference type="PROSITE" id="PS00463">
    <property type="entry name" value="ZN2_CY6_FUNGAL_1"/>
    <property type="match status" value="1"/>
</dbReference>
<proteinExistence type="predicted"/>
<dbReference type="GO" id="GO:0006351">
    <property type="term" value="P:DNA-templated transcription"/>
    <property type="evidence" value="ECO:0007669"/>
    <property type="project" value="InterPro"/>
</dbReference>
<evidence type="ECO:0000256" key="3">
    <source>
        <dbReference type="SAM" id="MobiDB-lite"/>
    </source>
</evidence>
<dbReference type="GO" id="GO:0000981">
    <property type="term" value="F:DNA-binding transcription factor activity, RNA polymerase II-specific"/>
    <property type="evidence" value="ECO:0007669"/>
    <property type="project" value="InterPro"/>
</dbReference>
<dbReference type="SMART" id="SM00906">
    <property type="entry name" value="Fungal_trans"/>
    <property type="match status" value="1"/>
</dbReference>
<evidence type="ECO:0000259" key="4">
    <source>
        <dbReference type="PROSITE" id="PS50048"/>
    </source>
</evidence>
<feature type="compositionally biased region" description="Acidic residues" evidence="3">
    <location>
        <begin position="142"/>
        <end position="153"/>
    </location>
</feature>
<protein>
    <submittedName>
        <fullName evidence="5">Fungal-specific transcription factor domain-containing protein</fullName>
    </submittedName>
</protein>
<dbReference type="PANTHER" id="PTHR46910:SF38">
    <property type="entry name" value="ZN(2)-C6 FUNGAL-TYPE DOMAIN-CONTAINING PROTEIN"/>
    <property type="match status" value="1"/>
</dbReference>
<dbReference type="PROSITE" id="PS50048">
    <property type="entry name" value="ZN2_CY6_FUNGAL_2"/>
    <property type="match status" value="1"/>
</dbReference>